<evidence type="ECO:0000313" key="6">
    <source>
        <dbReference type="Proteomes" id="UP000834458"/>
    </source>
</evidence>
<keyword evidence="2 4" id="KW-0479">Metal-binding</keyword>
<proteinExistence type="inferred from homology"/>
<evidence type="ECO:0000313" key="5">
    <source>
        <dbReference type="EMBL" id="CAB5676290.1"/>
    </source>
</evidence>
<evidence type="ECO:0000256" key="2">
    <source>
        <dbReference type="ARBA" id="ARBA00022723"/>
    </source>
</evidence>
<dbReference type="InterPro" id="IPR032466">
    <property type="entry name" value="Metal_Hydrolase"/>
</dbReference>
<dbReference type="Pfam" id="PF01026">
    <property type="entry name" value="TatD_DNase"/>
    <property type="match status" value="1"/>
</dbReference>
<protein>
    <submittedName>
        <fullName evidence="5">Uncharacterized deoxyribonuclease YcfH</fullName>
        <ecNumber evidence="5">3.1.21.-</ecNumber>
    </submittedName>
</protein>
<organism evidence="5 6">
    <name type="scientific">Comamonas aquatica</name>
    <dbReference type="NCBI Taxonomy" id="225991"/>
    <lineage>
        <taxon>Bacteria</taxon>
        <taxon>Pseudomonadati</taxon>
        <taxon>Pseudomonadota</taxon>
        <taxon>Betaproteobacteria</taxon>
        <taxon>Burkholderiales</taxon>
        <taxon>Comamonadaceae</taxon>
        <taxon>Comamonas</taxon>
    </lineage>
</organism>
<dbReference type="PROSITE" id="PS01090">
    <property type="entry name" value="TATD_2"/>
    <property type="match status" value="1"/>
</dbReference>
<dbReference type="NCBIfam" id="TIGR00010">
    <property type="entry name" value="YchF/TatD family DNA exonuclease"/>
    <property type="match status" value="1"/>
</dbReference>
<accession>A0AA35D5W0</accession>
<evidence type="ECO:0000256" key="3">
    <source>
        <dbReference type="ARBA" id="ARBA00022801"/>
    </source>
</evidence>
<gene>
    <name evidence="5" type="primary">ycfH</name>
    <name evidence="5" type="ORF">GHA_01142</name>
</gene>
<reference evidence="5" key="1">
    <citation type="submission" date="2020-05" db="EMBL/GenBank/DDBJ databases">
        <authorList>
            <person name="Delgado-Blas J."/>
        </authorList>
    </citation>
    <scope>NUCLEOTIDE SEQUENCE</scope>
    <source>
        <strain evidence="5">BB1454</strain>
    </source>
</reference>
<evidence type="ECO:0000256" key="1">
    <source>
        <dbReference type="ARBA" id="ARBA00009275"/>
    </source>
</evidence>
<dbReference type="InterPro" id="IPR018228">
    <property type="entry name" value="DNase_TatD-rel_CS"/>
</dbReference>
<keyword evidence="3 5" id="KW-0378">Hydrolase</keyword>
<sequence>MPAGVCPGRHCFLYDSPLMFTDSHCHLNFPELSAQLPTILEAMSAAQVTRALCISCTMEEFPDVHALALAHGNLWCTVGVHPDTEHMTEPSVQDLVERAALPRVVGIGETGLDYYGMEDRKGGRTIADMEWQRARFRTHIRAAQQCRKPLVIHTRAAQEDTLRILREEGEDGRAGSAGGVFHCFTESLEVAKAALDLGFYISLSGIVTFKSAQYLRDVAAYVPAERLLIETDSPYLAPVPFRGKTNTPALVPYVAQQVAQVRGLRVEEVAQMTSDNFDRLFTGVVGG</sequence>
<dbReference type="InterPro" id="IPR001130">
    <property type="entry name" value="TatD-like"/>
</dbReference>
<evidence type="ECO:0000256" key="4">
    <source>
        <dbReference type="PIRSR" id="PIRSR005902-1"/>
    </source>
</evidence>
<dbReference type="CDD" id="cd01310">
    <property type="entry name" value="TatD_DNAse"/>
    <property type="match status" value="1"/>
</dbReference>
<dbReference type="EC" id="3.1.21.-" evidence="5"/>
<dbReference type="Proteomes" id="UP000834458">
    <property type="component" value="Unassembled WGS sequence"/>
</dbReference>
<dbReference type="PANTHER" id="PTHR46124:SF2">
    <property type="entry name" value="D-AMINOACYL-TRNA DEACYLASE"/>
    <property type="match status" value="1"/>
</dbReference>
<comment type="similarity">
    <text evidence="1">Belongs to the metallo-dependent hydrolases superfamily. TatD-type hydrolase family.</text>
</comment>
<feature type="binding site" evidence="4">
    <location>
        <position position="153"/>
    </location>
    <ligand>
        <name>a divalent metal cation</name>
        <dbReference type="ChEBI" id="CHEBI:60240"/>
        <label>2</label>
    </ligand>
</feature>
<dbReference type="FunFam" id="3.20.20.140:FF:000005">
    <property type="entry name" value="TatD family hydrolase"/>
    <property type="match status" value="1"/>
</dbReference>
<dbReference type="PIRSF" id="PIRSF005902">
    <property type="entry name" value="DNase_TatD"/>
    <property type="match status" value="1"/>
</dbReference>
<feature type="binding site" evidence="4">
    <location>
        <position position="24"/>
    </location>
    <ligand>
        <name>a divalent metal cation</name>
        <dbReference type="ChEBI" id="CHEBI:60240"/>
        <label>1</label>
    </ligand>
</feature>
<dbReference type="InterPro" id="IPR015991">
    <property type="entry name" value="TatD/YcfH-like"/>
</dbReference>
<name>A0AA35D5W0_9BURK</name>
<dbReference type="GO" id="GO:0004536">
    <property type="term" value="F:DNA nuclease activity"/>
    <property type="evidence" value="ECO:0007669"/>
    <property type="project" value="InterPro"/>
</dbReference>
<dbReference type="GO" id="GO:0005829">
    <property type="term" value="C:cytosol"/>
    <property type="evidence" value="ECO:0007669"/>
    <property type="project" value="TreeGrafter"/>
</dbReference>
<feature type="binding site" evidence="4">
    <location>
        <position position="26"/>
    </location>
    <ligand>
        <name>a divalent metal cation</name>
        <dbReference type="ChEBI" id="CHEBI:60240"/>
        <label>1</label>
    </ligand>
</feature>
<feature type="binding site" evidence="4">
    <location>
        <position position="109"/>
    </location>
    <ligand>
        <name>a divalent metal cation</name>
        <dbReference type="ChEBI" id="CHEBI:60240"/>
        <label>1</label>
    </ligand>
</feature>
<dbReference type="SUPFAM" id="SSF51556">
    <property type="entry name" value="Metallo-dependent hydrolases"/>
    <property type="match status" value="1"/>
</dbReference>
<dbReference type="GO" id="GO:0016788">
    <property type="term" value="F:hydrolase activity, acting on ester bonds"/>
    <property type="evidence" value="ECO:0007669"/>
    <property type="project" value="InterPro"/>
</dbReference>
<dbReference type="EMBL" id="CAHPSC010000011">
    <property type="protein sequence ID" value="CAB5676290.1"/>
    <property type="molecule type" value="Genomic_DNA"/>
</dbReference>
<dbReference type="GO" id="GO:0046872">
    <property type="term" value="F:metal ion binding"/>
    <property type="evidence" value="ECO:0007669"/>
    <property type="project" value="UniProtKB-KW"/>
</dbReference>
<dbReference type="Gene3D" id="3.20.20.140">
    <property type="entry name" value="Metal-dependent hydrolases"/>
    <property type="match status" value="1"/>
</dbReference>
<comment type="caution">
    <text evidence="5">The sequence shown here is derived from an EMBL/GenBank/DDBJ whole genome shotgun (WGS) entry which is preliminary data.</text>
</comment>
<dbReference type="PANTHER" id="PTHR46124">
    <property type="entry name" value="D-AMINOACYL-TRNA DEACYLASE"/>
    <property type="match status" value="1"/>
</dbReference>
<dbReference type="PROSITE" id="PS01091">
    <property type="entry name" value="TATD_3"/>
    <property type="match status" value="1"/>
</dbReference>
<dbReference type="AlphaFoldDB" id="A0AA35D5W0"/>
<feature type="binding site" evidence="4">
    <location>
        <position position="182"/>
    </location>
    <ligand>
        <name>a divalent metal cation</name>
        <dbReference type="ChEBI" id="CHEBI:60240"/>
        <label>2</label>
    </ligand>
</feature>
<feature type="binding site" evidence="4">
    <location>
        <position position="232"/>
    </location>
    <ligand>
        <name>a divalent metal cation</name>
        <dbReference type="ChEBI" id="CHEBI:60240"/>
        <label>1</label>
    </ligand>
</feature>